<protein>
    <submittedName>
        <fullName evidence="11">OmpA family protein</fullName>
    </submittedName>
</protein>
<evidence type="ECO:0000313" key="11">
    <source>
        <dbReference type="EMBL" id="MBC8556409.1"/>
    </source>
</evidence>
<evidence type="ECO:0000256" key="2">
    <source>
        <dbReference type="ARBA" id="ARBA00008914"/>
    </source>
</evidence>
<dbReference type="Gene3D" id="3.30.1330.60">
    <property type="entry name" value="OmpA-like domain"/>
    <property type="match status" value="1"/>
</dbReference>
<evidence type="ECO:0000256" key="3">
    <source>
        <dbReference type="ARBA" id="ARBA00022475"/>
    </source>
</evidence>
<keyword evidence="4 9" id="KW-0812">Transmembrane</keyword>
<dbReference type="Pfam" id="PF13677">
    <property type="entry name" value="MotB_plug"/>
    <property type="match status" value="1"/>
</dbReference>
<evidence type="ECO:0000256" key="5">
    <source>
        <dbReference type="ARBA" id="ARBA00022989"/>
    </source>
</evidence>
<dbReference type="PANTHER" id="PTHR30329">
    <property type="entry name" value="STATOR ELEMENT OF FLAGELLAR MOTOR COMPLEX"/>
    <property type="match status" value="1"/>
</dbReference>
<keyword evidence="5 9" id="KW-1133">Transmembrane helix</keyword>
<dbReference type="EMBL" id="JACRSW010000007">
    <property type="protein sequence ID" value="MBC8556409.1"/>
    <property type="molecule type" value="Genomic_DNA"/>
</dbReference>
<evidence type="ECO:0000259" key="10">
    <source>
        <dbReference type="PROSITE" id="PS51123"/>
    </source>
</evidence>
<comment type="caution">
    <text evidence="11">The sequence shown here is derived from an EMBL/GenBank/DDBJ whole genome shotgun (WGS) entry which is preliminary data.</text>
</comment>
<accession>A0ABR7MRI3</accession>
<keyword evidence="8" id="KW-0175">Coiled coil</keyword>
<dbReference type="InterPro" id="IPR050330">
    <property type="entry name" value="Bact_OuterMem_StrucFunc"/>
</dbReference>
<feature type="coiled-coil region" evidence="8">
    <location>
        <begin position="44"/>
        <end position="78"/>
    </location>
</feature>
<dbReference type="RefSeq" id="WP_249302565.1">
    <property type="nucleotide sequence ID" value="NZ_JACRSW010000007.1"/>
</dbReference>
<dbReference type="InterPro" id="IPR006665">
    <property type="entry name" value="OmpA-like"/>
</dbReference>
<organism evidence="11 12">
    <name type="scientific">Jutongia hominis</name>
    <dbReference type="NCBI Taxonomy" id="2763664"/>
    <lineage>
        <taxon>Bacteria</taxon>
        <taxon>Bacillati</taxon>
        <taxon>Bacillota</taxon>
        <taxon>Clostridia</taxon>
        <taxon>Lachnospirales</taxon>
        <taxon>Lachnospiraceae</taxon>
        <taxon>Jutongia</taxon>
    </lineage>
</organism>
<evidence type="ECO:0000256" key="7">
    <source>
        <dbReference type="PROSITE-ProRule" id="PRU00473"/>
    </source>
</evidence>
<dbReference type="InterPro" id="IPR036737">
    <property type="entry name" value="OmpA-like_sf"/>
</dbReference>
<keyword evidence="12" id="KW-1185">Reference proteome</keyword>
<comment type="subcellular location">
    <subcellularLocation>
        <location evidence="1">Cell membrane</location>
        <topology evidence="1">Single-pass membrane protein</topology>
    </subcellularLocation>
</comment>
<dbReference type="SUPFAM" id="SSF103088">
    <property type="entry name" value="OmpA-like"/>
    <property type="match status" value="1"/>
</dbReference>
<sequence length="242" mass="27646">MRNKHKREEEETSYWLSYSDMMAALLLIFILIISFTILQSTSQYEEKQAELVQQQEVIKEQQEQLDKLIGIRKELIEALKEEFDGTDMSINVDEKTGSIALDSSILFDSGQAVLKQSGESLLKKFIPKYIGVLTNKQFKEYVSEIIIEGHTDSEGDYLYNLELSQKRALSVSSYCLNAKSAVLSESKIKGVRDMITANGKSFSNPVLDKDGKEDRNASRRVEFLFRLKDEDMINQMSDVLSE</sequence>
<dbReference type="CDD" id="cd07185">
    <property type="entry name" value="OmpA_C-like"/>
    <property type="match status" value="1"/>
</dbReference>
<dbReference type="Pfam" id="PF00691">
    <property type="entry name" value="OmpA"/>
    <property type="match status" value="1"/>
</dbReference>
<evidence type="ECO:0000256" key="6">
    <source>
        <dbReference type="ARBA" id="ARBA00023136"/>
    </source>
</evidence>
<dbReference type="InterPro" id="IPR025713">
    <property type="entry name" value="MotB-like_N_dom"/>
</dbReference>
<dbReference type="PROSITE" id="PS51123">
    <property type="entry name" value="OMPA_2"/>
    <property type="match status" value="1"/>
</dbReference>
<evidence type="ECO:0000256" key="8">
    <source>
        <dbReference type="SAM" id="Coils"/>
    </source>
</evidence>
<gene>
    <name evidence="11" type="ORF">H8700_01570</name>
</gene>
<comment type="similarity">
    <text evidence="2">Belongs to the MotB family.</text>
</comment>
<proteinExistence type="inferred from homology"/>
<dbReference type="Proteomes" id="UP000637513">
    <property type="component" value="Unassembled WGS sequence"/>
</dbReference>
<evidence type="ECO:0000256" key="1">
    <source>
        <dbReference type="ARBA" id="ARBA00004162"/>
    </source>
</evidence>
<keyword evidence="6 7" id="KW-0472">Membrane</keyword>
<name>A0ABR7MRI3_9FIRM</name>
<feature type="transmembrane region" description="Helical" evidence="9">
    <location>
        <begin position="21"/>
        <end position="38"/>
    </location>
</feature>
<evidence type="ECO:0000256" key="4">
    <source>
        <dbReference type="ARBA" id="ARBA00022692"/>
    </source>
</evidence>
<evidence type="ECO:0000313" key="12">
    <source>
        <dbReference type="Proteomes" id="UP000637513"/>
    </source>
</evidence>
<keyword evidence="3" id="KW-1003">Cell membrane</keyword>
<dbReference type="PANTHER" id="PTHR30329:SF21">
    <property type="entry name" value="LIPOPROTEIN YIAD-RELATED"/>
    <property type="match status" value="1"/>
</dbReference>
<reference evidence="11 12" key="1">
    <citation type="submission" date="2020-08" db="EMBL/GenBank/DDBJ databases">
        <title>Genome public.</title>
        <authorList>
            <person name="Liu C."/>
            <person name="Sun Q."/>
        </authorList>
    </citation>
    <scope>NUCLEOTIDE SEQUENCE [LARGE SCALE GENOMIC DNA]</scope>
    <source>
        <strain evidence="11 12">BX3</strain>
    </source>
</reference>
<evidence type="ECO:0000256" key="9">
    <source>
        <dbReference type="SAM" id="Phobius"/>
    </source>
</evidence>
<feature type="domain" description="OmpA-like" evidence="10">
    <location>
        <begin position="94"/>
        <end position="229"/>
    </location>
</feature>